<sequence length="116" mass="13198">MAKTASSLTPLSKNLSYSQYELDWGKGEEFRAKAALMKTIPMRNILGIDDDDSKMVPQRIIPTRHEIATSHETKTSTPVSTDSRTPVLEIKEDPLCNKHGKPIHDIQAYQFLLFRR</sequence>
<feature type="region of interest" description="Disordered" evidence="1">
    <location>
        <begin position="66"/>
        <end position="86"/>
    </location>
</feature>
<evidence type="ECO:0000256" key="1">
    <source>
        <dbReference type="SAM" id="MobiDB-lite"/>
    </source>
</evidence>
<evidence type="ECO:0000313" key="3">
    <source>
        <dbReference type="WBParaSite" id="nRc.2.0.1.t09077-RA"/>
    </source>
</evidence>
<dbReference type="Proteomes" id="UP000887565">
    <property type="component" value="Unplaced"/>
</dbReference>
<protein>
    <submittedName>
        <fullName evidence="3">Uncharacterized protein</fullName>
    </submittedName>
</protein>
<evidence type="ECO:0000313" key="2">
    <source>
        <dbReference type="Proteomes" id="UP000887565"/>
    </source>
</evidence>
<accession>A0A915I4L2</accession>
<dbReference type="AlphaFoldDB" id="A0A915I4L2"/>
<name>A0A915I4L2_ROMCU</name>
<organism evidence="2 3">
    <name type="scientific">Romanomermis culicivorax</name>
    <name type="common">Nematode worm</name>
    <dbReference type="NCBI Taxonomy" id="13658"/>
    <lineage>
        <taxon>Eukaryota</taxon>
        <taxon>Metazoa</taxon>
        <taxon>Ecdysozoa</taxon>
        <taxon>Nematoda</taxon>
        <taxon>Enoplea</taxon>
        <taxon>Dorylaimia</taxon>
        <taxon>Mermithida</taxon>
        <taxon>Mermithoidea</taxon>
        <taxon>Mermithidae</taxon>
        <taxon>Romanomermis</taxon>
    </lineage>
</organism>
<proteinExistence type="predicted"/>
<dbReference type="WBParaSite" id="nRc.2.0.1.t09077-RA">
    <property type="protein sequence ID" value="nRc.2.0.1.t09077-RA"/>
    <property type="gene ID" value="nRc.2.0.1.g09077"/>
</dbReference>
<feature type="compositionally biased region" description="Polar residues" evidence="1">
    <location>
        <begin position="75"/>
        <end position="84"/>
    </location>
</feature>
<reference evidence="3" key="1">
    <citation type="submission" date="2022-11" db="UniProtKB">
        <authorList>
            <consortium name="WormBaseParasite"/>
        </authorList>
    </citation>
    <scope>IDENTIFICATION</scope>
</reference>
<keyword evidence="2" id="KW-1185">Reference proteome</keyword>